<dbReference type="CDD" id="cd01392">
    <property type="entry name" value="HTH_LacI"/>
    <property type="match status" value="1"/>
</dbReference>
<dbReference type="Pfam" id="PF00356">
    <property type="entry name" value="LacI"/>
    <property type="match status" value="1"/>
</dbReference>
<dbReference type="GO" id="GO:0000976">
    <property type="term" value="F:transcription cis-regulatory region binding"/>
    <property type="evidence" value="ECO:0007669"/>
    <property type="project" value="TreeGrafter"/>
</dbReference>
<evidence type="ECO:0000259" key="6">
    <source>
        <dbReference type="PROSITE" id="PS50932"/>
    </source>
</evidence>
<dbReference type="EMBL" id="RXHU01000110">
    <property type="protein sequence ID" value="RTE02846.1"/>
    <property type="molecule type" value="Genomic_DNA"/>
</dbReference>
<dbReference type="OrthoDB" id="9796186at2"/>
<dbReference type="PROSITE" id="PS00356">
    <property type="entry name" value="HTH_LACI_1"/>
    <property type="match status" value="1"/>
</dbReference>
<keyword evidence="2" id="KW-0678">Repressor</keyword>
<dbReference type="RefSeq" id="WP_126144672.1">
    <property type="nucleotide sequence ID" value="NZ_RXHU01000110.1"/>
</dbReference>
<evidence type="ECO:0000313" key="7">
    <source>
        <dbReference type="EMBL" id="RTE02846.1"/>
    </source>
</evidence>
<accession>A0A3S0C6E8</accession>
<keyword evidence="3" id="KW-0805">Transcription regulation</keyword>
<dbReference type="Gene3D" id="1.10.260.40">
    <property type="entry name" value="lambda repressor-like DNA-binding domains"/>
    <property type="match status" value="1"/>
</dbReference>
<name>A0A3S0C6E8_9BACL</name>
<gene>
    <name evidence="7" type="ORF">EJQ19_28740</name>
</gene>
<comment type="caution">
    <text evidence="7">The sequence shown here is derived from an EMBL/GenBank/DDBJ whole genome shotgun (WGS) entry which is preliminary data.</text>
</comment>
<dbReference type="PRINTS" id="PR00036">
    <property type="entry name" value="HTHLACI"/>
</dbReference>
<sequence length="345" mass="37927">MITIYDIAEKAGVSAMTVSRVINNTGRISEDTRKRVRKVMEELNYIPNSAARSLVSQKTNILSLLIADITNPFYTTLARGAEDAAKKAGYRLLFANSDENYAKEKDYVDMMLSTRVDGVLFAPTGDLSVDNLNRLLQHQIPLVILDREVPGIEADIVLGDSKEGAKTLVEHLVSLGHRRIAMINGSPDVSTARLRYTGYREALVLSGLPMDDELVVHLGFRVFHEDAALDALLTLKDPPTAIFAANNLLAVGIIQSLRERGLQVPEDISVACFDDIGPAEMINPFLTVAAQPAYQFGLLGMQLLIERIEAEAAQPPRKIMLPSDLIIRSSTRELQRKETNDGAEG</sequence>
<evidence type="ECO:0000256" key="2">
    <source>
        <dbReference type="ARBA" id="ARBA00022491"/>
    </source>
</evidence>
<dbReference type="SUPFAM" id="SSF47413">
    <property type="entry name" value="lambda repressor-like DNA-binding domains"/>
    <property type="match status" value="1"/>
</dbReference>
<keyword evidence="4" id="KW-0238">DNA-binding</keyword>
<evidence type="ECO:0000256" key="5">
    <source>
        <dbReference type="ARBA" id="ARBA00023163"/>
    </source>
</evidence>
<reference evidence="7 8" key="1">
    <citation type="submission" date="2018-12" db="EMBL/GenBank/DDBJ databases">
        <title>Bacillus ochoae sp. nov., Paenibacillus whitsoniae sp. nov., Paenibacillus spiritus sp. nov. Isolated from the Mars Exploration Rover during spacecraft assembly.</title>
        <authorList>
            <person name="Seuylemezian A."/>
            <person name="Vaishampayan P."/>
        </authorList>
    </citation>
    <scope>NUCLEOTIDE SEQUENCE [LARGE SCALE GENOMIC DNA]</scope>
    <source>
        <strain evidence="7 8">MER 54</strain>
    </source>
</reference>
<keyword evidence="8" id="KW-1185">Reference proteome</keyword>
<dbReference type="PANTHER" id="PTHR30146:SF148">
    <property type="entry name" value="HTH-TYPE TRANSCRIPTIONAL REPRESSOR PURR-RELATED"/>
    <property type="match status" value="1"/>
</dbReference>
<dbReference type="GO" id="GO:0003700">
    <property type="term" value="F:DNA-binding transcription factor activity"/>
    <property type="evidence" value="ECO:0007669"/>
    <property type="project" value="TreeGrafter"/>
</dbReference>
<feature type="domain" description="HTH lacI-type" evidence="6">
    <location>
        <begin position="2"/>
        <end position="56"/>
    </location>
</feature>
<dbReference type="FunFam" id="1.10.260.40:FF:000002">
    <property type="entry name" value="HTH-type transcriptional repressor PurR"/>
    <property type="match status" value="1"/>
</dbReference>
<dbReference type="Pfam" id="PF13377">
    <property type="entry name" value="Peripla_BP_3"/>
    <property type="match status" value="1"/>
</dbReference>
<evidence type="ECO:0000313" key="8">
    <source>
        <dbReference type="Proteomes" id="UP000276128"/>
    </source>
</evidence>
<dbReference type="InterPro" id="IPR046335">
    <property type="entry name" value="LacI/GalR-like_sensor"/>
</dbReference>
<dbReference type="SUPFAM" id="SSF53822">
    <property type="entry name" value="Periplasmic binding protein-like I"/>
    <property type="match status" value="1"/>
</dbReference>
<evidence type="ECO:0000256" key="4">
    <source>
        <dbReference type="ARBA" id="ARBA00023125"/>
    </source>
</evidence>
<dbReference type="Gene3D" id="3.40.50.2300">
    <property type="match status" value="2"/>
</dbReference>
<dbReference type="InterPro" id="IPR010982">
    <property type="entry name" value="Lambda_DNA-bd_dom_sf"/>
</dbReference>
<organism evidence="7 8">
    <name type="scientific">Paenibacillus whitsoniae</name>
    <dbReference type="NCBI Taxonomy" id="2496558"/>
    <lineage>
        <taxon>Bacteria</taxon>
        <taxon>Bacillati</taxon>
        <taxon>Bacillota</taxon>
        <taxon>Bacilli</taxon>
        <taxon>Bacillales</taxon>
        <taxon>Paenibacillaceae</taxon>
        <taxon>Paenibacillus</taxon>
    </lineage>
</organism>
<evidence type="ECO:0000256" key="1">
    <source>
        <dbReference type="ARBA" id="ARBA00019435"/>
    </source>
</evidence>
<protein>
    <recommendedName>
        <fullName evidence="1">Catabolite control protein A</fullName>
    </recommendedName>
</protein>
<dbReference type="InterPro" id="IPR000843">
    <property type="entry name" value="HTH_LacI"/>
</dbReference>
<proteinExistence type="predicted"/>
<dbReference type="SMART" id="SM00354">
    <property type="entry name" value="HTH_LACI"/>
    <property type="match status" value="1"/>
</dbReference>
<dbReference type="InterPro" id="IPR028082">
    <property type="entry name" value="Peripla_BP_I"/>
</dbReference>
<dbReference type="PANTHER" id="PTHR30146">
    <property type="entry name" value="LACI-RELATED TRANSCRIPTIONAL REPRESSOR"/>
    <property type="match status" value="1"/>
</dbReference>
<dbReference type="Proteomes" id="UP000276128">
    <property type="component" value="Unassembled WGS sequence"/>
</dbReference>
<dbReference type="CDD" id="cd06280">
    <property type="entry name" value="PBP1_LacI-like"/>
    <property type="match status" value="1"/>
</dbReference>
<keyword evidence="5" id="KW-0804">Transcription</keyword>
<dbReference type="AlphaFoldDB" id="A0A3S0C6E8"/>
<evidence type="ECO:0000256" key="3">
    <source>
        <dbReference type="ARBA" id="ARBA00023015"/>
    </source>
</evidence>
<dbReference type="PROSITE" id="PS50932">
    <property type="entry name" value="HTH_LACI_2"/>
    <property type="match status" value="1"/>
</dbReference>